<evidence type="ECO:0000313" key="14">
    <source>
        <dbReference type="EMBL" id="TPX49736.1"/>
    </source>
</evidence>
<feature type="repeat" description="WD" evidence="12">
    <location>
        <begin position="105"/>
        <end position="146"/>
    </location>
</feature>
<dbReference type="VEuPathDB" id="FungiDB:SeMB42_g00378"/>
<dbReference type="GO" id="GO:0000132">
    <property type="term" value="P:establishment of mitotic spindle orientation"/>
    <property type="evidence" value="ECO:0007669"/>
    <property type="project" value="UniProtKB-UniRule"/>
</dbReference>
<dbReference type="PRINTS" id="PR00320">
    <property type="entry name" value="GPROTEINBRPT"/>
</dbReference>
<dbReference type="EMBL" id="QEAN01000007">
    <property type="protein sequence ID" value="TPX54299.1"/>
    <property type="molecule type" value="Genomic_DNA"/>
</dbReference>
<dbReference type="PROSITE" id="PS50231">
    <property type="entry name" value="RICIN_B_LECTIN"/>
    <property type="match status" value="1"/>
</dbReference>
<dbReference type="CDD" id="cd00200">
    <property type="entry name" value="WD40"/>
    <property type="match status" value="1"/>
</dbReference>
<evidence type="ECO:0000313" key="16">
    <source>
        <dbReference type="Proteomes" id="UP000317494"/>
    </source>
</evidence>
<dbReference type="PROSITE" id="PS50896">
    <property type="entry name" value="LISH"/>
    <property type="match status" value="1"/>
</dbReference>
<dbReference type="PROSITE" id="PS50082">
    <property type="entry name" value="WD_REPEATS_2"/>
    <property type="match status" value="7"/>
</dbReference>
<evidence type="ECO:0000256" key="4">
    <source>
        <dbReference type="ARBA" id="ARBA00022618"/>
    </source>
</evidence>
<organism evidence="14 17">
    <name type="scientific">Synchytrium endobioticum</name>
    <dbReference type="NCBI Taxonomy" id="286115"/>
    <lineage>
        <taxon>Eukaryota</taxon>
        <taxon>Fungi</taxon>
        <taxon>Fungi incertae sedis</taxon>
        <taxon>Chytridiomycota</taxon>
        <taxon>Chytridiomycota incertae sedis</taxon>
        <taxon>Chytridiomycetes</taxon>
        <taxon>Synchytriales</taxon>
        <taxon>Synchytriaceae</taxon>
        <taxon>Synchytrium</taxon>
    </lineage>
</organism>
<dbReference type="SMART" id="SM00320">
    <property type="entry name" value="WD40"/>
    <property type="match status" value="7"/>
</dbReference>
<dbReference type="InterPro" id="IPR019775">
    <property type="entry name" value="WD40_repeat_CS"/>
</dbReference>
<evidence type="ECO:0000256" key="1">
    <source>
        <dbReference type="ARBA" id="ARBA00022448"/>
    </source>
</evidence>
<evidence type="ECO:0000256" key="5">
    <source>
        <dbReference type="ARBA" id="ARBA00022701"/>
    </source>
</evidence>
<dbReference type="HAMAP" id="MF_03141">
    <property type="entry name" value="lis1"/>
    <property type="match status" value="1"/>
</dbReference>
<comment type="subunit">
    <text evidence="11">Self-associates. Interacts with NDL1 and dynein.</text>
</comment>
<dbReference type="GO" id="GO:0070840">
    <property type="term" value="F:dynein complex binding"/>
    <property type="evidence" value="ECO:0007669"/>
    <property type="project" value="UniProtKB-UniRule"/>
</dbReference>
<keyword evidence="10 11" id="KW-0131">Cell cycle</keyword>
<keyword evidence="2 11" id="KW-0963">Cytoplasm</keyword>
<dbReference type="EMBL" id="QEAM01000028">
    <property type="protein sequence ID" value="TPX49736.1"/>
    <property type="molecule type" value="Genomic_DNA"/>
</dbReference>
<evidence type="ECO:0000256" key="7">
    <source>
        <dbReference type="ARBA" id="ARBA00022776"/>
    </source>
</evidence>
<dbReference type="Proteomes" id="UP000320475">
    <property type="component" value="Unassembled WGS sequence"/>
</dbReference>
<feature type="repeat" description="WD" evidence="12">
    <location>
        <begin position="339"/>
        <end position="380"/>
    </location>
</feature>
<comment type="similarity">
    <text evidence="11">Belongs to the WD repeat LIS1/nudF family.</text>
</comment>
<dbReference type="GO" id="GO:0007154">
    <property type="term" value="P:cell communication"/>
    <property type="evidence" value="ECO:0007669"/>
    <property type="project" value="UniProtKB-ARBA"/>
</dbReference>
<protein>
    <recommendedName>
        <fullName evidence="11">Nuclear distribution protein PAC1</fullName>
    </recommendedName>
    <alternativeName>
        <fullName evidence="11">Lissencephaly-1 homolog</fullName>
        <shortName evidence="11">LIS-1</shortName>
    </alternativeName>
    <alternativeName>
        <fullName evidence="11">nudF homolog</fullName>
    </alternativeName>
</protein>
<accession>A0A507DDY2</accession>
<feature type="repeat" description="WD" evidence="12">
    <location>
        <begin position="147"/>
        <end position="179"/>
    </location>
</feature>
<keyword evidence="6" id="KW-0677">Repeat</keyword>
<evidence type="ECO:0000256" key="8">
    <source>
        <dbReference type="ARBA" id="ARBA00023054"/>
    </source>
</evidence>
<evidence type="ECO:0000256" key="3">
    <source>
        <dbReference type="ARBA" id="ARBA00022574"/>
    </source>
</evidence>
<dbReference type="InterPro" id="IPR017252">
    <property type="entry name" value="Dynein_regulator_LIS1"/>
</dbReference>
<dbReference type="PANTHER" id="PTHR22847">
    <property type="entry name" value="WD40 REPEAT PROTEIN"/>
    <property type="match status" value="1"/>
</dbReference>
<proteinExistence type="inferred from homology"/>
<dbReference type="GO" id="GO:1990234">
    <property type="term" value="C:transferase complex"/>
    <property type="evidence" value="ECO:0007669"/>
    <property type="project" value="UniProtKB-ARBA"/>
</dbReference>
<dbReference type="PIRSF" id="PIRSF037647">
    <property type="entry name" value="Dynein_regulator_Lis1"/>
    <property type="match status" value="1"/>
</dbReference>
<dbReference type="OrthoDB" id="10264588at2759"/>
<evidence type="ECO:0000256" key="12">
    <source>
        <dbReference type="PROSITE-ProRule" id="PRU00221"/>
    </source>
</evidence>
<dbReference type="Gene3D" id="2.130.10.10">
    <property type="entry name" value="YVTN repeat-like/Quinoprotein amine dehydrogenase"/>
    <property type="match status" value="1"/>
</dbReference>
<gene>
    <name evidence="11" type="primary">PAC1</name>
    <name evidence="11" type="synonym">LIS1</name>
    <name evidence="14" type="ORF">SeLEV6574_g01282</name>
    <name evidence="15" type="ORF">SeMB42_g00378</name>
</gene>
<evidence type="ECO:0000259" key="13">
    <source>
        <dbReference type="Pfam" id="PF24951"/>
    </source>
</evidence>
<dbReference type="Gene3D" id="1.20.960.30">
    <property type="match status" value="1"/>
</dbReference>
<comment type="function">
    <text evidence="11">Positively regulates the activity of the minus-end directed microtubule motor protein dynein. May enhance dynein-mediated microtubule sliding by targeting dynein to the microtubule plus end. Required for nuclear migration during vegetative growth as well as development. Required for retrograde early endosome (EE) transport from the hyphal tip. Required for localization of dynein to the mitotic spindle poles. Recruits additional proteins to the dynein complex at SPBs.</text>
</comment>
<dbReference type="InterPro" id="IPR056795">
    <property type="entry name" value="PAC1-like_LisH-like_dom"/>
</dbReference>
<evidence type="ECO:0000313" key="17">
    <source>
        <dbReference type="Proteomes" id="UP000320475"/>
    </source>
</evidence>
<comment type="domain">
    <text evidence="11">Dimerization mediated by the LisH domain may be required to activate dynein.</text>
</comment>
<keyword evidence="1 11" id="KW-0813">Transport</keyword>
<dbReference type="GO" id="GO:0000922">
    <property type="term" value="C:spindle pole"/>
    <property type="evidence" value="ECO:0007669"/>
    <property type="project" value="UniProtKB-SubCell"/>
</dbReference>
<feature type="repeat" description="WD" evidence="12">
    <location>
        <begin position="232"/>
        <end position="273"/>
    </location>
</feature>
<dbReference type="GO" id="GO:0023052">
    <property type="term" value="P:signaling"/>
    <property type="evidence" value="ECO:0007669"/>
    <property type="project" value="UniProtKB-ARBA"/>
</dbReference>
<feature type="repeat" description="WD" evidence="12">
    <location>
        <begin position="312"/>
        <end position="338"/>
    </location>
</feature>
<dbReference type="InterPro" id="IPR001680">
    <property type="entry name" value="WD40_rpt"/>
</dbReference>
<evidence type="ECO:0000256" key="10">
    <source>
        <dbReference type="ARBA" id="ARBA00023306"/>
    </source>
</evidence>
<dbReference type="SUPFAM" id="SSF109925">
    <property type="entry name" value="Lissencephaly-1 protein (Lis-1, PAF-AH alpha) N-terminal domain"/>
    <property type="match status" value="1"/>
</dbReference>
<feature type="repeat" description="WD" evidence="12">
    <location>
        <begin position="381"/>
        <end position="415"/>
    </location>
</feature>
<keyword evidence="4 11" id="KW-0132">Cell division</keyword>
<reference evidence="16 17" key="1">
    <citation type="journal article" date="2019" name="Sci. Rep.">
        <title>Comparative genomics of chytrid fungi reveal insights into the obligate biotrophic and pathogenic lifestyle of Synchytrium endobioticum.</title>
        <authorList>
            <person name="van de Vossenberg B.T.L.H."/>
            <person name="Warris S."/>
            <person name="Nguyen H.D.T."/>
            <person name="van Gent-Pelzer M.P.E."/>
            <person name="Joly D.L."/>
            <person name="van de Geest H.C."/>
            <person name="Bonants P.J.M."/>
            <person name="Smith D.S."/>
            <person name="Levesque C.A."/>
            <person name="van der Lee T.A.J."/>
        </authorList>
    </citation>
    <scope>NUCLEOTIDE SEQUENCE [LARGE SCALE GENOMIC DNA]</scope>
    <source>
        <strain evidence="14 17">LEV6574</strain>
        <strain evidence="15 16">MB42</strain>
    </source>
</reference>
<feature type="domain" description="PAC1-like LisH-like dimerisation" evidence="13">
    <location>
        <begin position="6"/>
        <end position="40"/>
    </location>
</feature>
<evidence type="ECO:0000313" key="15">
    <source>
        <dbReference type="EMBL" id="TPX54299.1"/>
    </source>
</evidence>
<sequence length="415" mass="46080">MSILTSKQQEELRYAILDYLNSAGLSASFQTLKQECALDDYVADGKQKYSGLLVKKWTSVLRLQKKIMDLETRTHQLQEEVAAGPVRKANGTTDWLPRPPEKLILTGHRSPITRIAFHPVFTIIASASEDATVKMWDTESGEFERTLKGHTKAVHDLCFDAKGSYLVTCSADLSVKLWDANADYKCIKTLHGHDHSVSSVTFSISGDMIISASRDKTIRMWETSTGFCVRTLSGHLDWVRAVRPSLDGKLLVSCSNDQTIRIWDLTTGECKSELRGHEHVVEDAVFIPIAAHSAVMELTVGEVTSTVDQPTEGRYVVSGSRDKSIRIWDVATGQCIHTFNGHDNWVRGLALHPAGKHLISASDDKTLRIWDLKTGRNIKTVDAHPHFVTCIDLNANSHLVATGSVDQTVKIWTCS</sequence>
<dbReference type="PROSITE" id="PS00678">
    <property type="entry name" value="WD_REPEATS_1"/>
    <property type="match status" value="5"/>
</dbReference>
<keyword evidence="7 11" id="KW-0498">Mitosis</keyword>
<comment type="subcellular location">
    <subcellularLocation>
        <location evidence="11">Cytoplasm</location>
        <location evidence="11">Cytoskeleton</location>
    </subcellularLocation>
    <subcellularLocation>
        <location evidence="11">Cytoplasm</location>
        <location evidence="11">Cytoskeleton</location>
        <location evidence="11">Spindle pole</location>
    </subcellularLocation>
    <text evidence="11">Localizes to the plus ends of microtubules at the hyphal tip and the mitotic spindle poles.</text>
</comment>
<dbReference type="InterPro" id="IPR036322">
    <property type="entry name" value="WD40_repeat_dom_sf"/>
</dbReference>
<name>A0A507DDY2_9FUNG</name>
<dbReference type="GO" id="GO:0051012">
    <property type="term" value="P:microtubule sliding"/>
    <property type="evidence" value="ECO:0007669"/>
    <property type="project" value="UniProtKB-UniRule"/>
</dbReference>
<dbReference type="AlphaFoldDB" id="A0A507DDY2"/>
<evidence type="ECO:0000256" key="11">
    <source>
        <dbReference type="HAMAP-Rule" id="MF_03141"/>
    </source>
</evidence>
<evidence type="ECO:0000256" key="9">
    <source>
        <dbReference type="ARBA" id="ARBA00023212"/>
    </source>
</evidence>
<keyword evidence="3 12" id="KW-0853">WD repeat</keyword>
<dbReference type="Proteomes" id="UP000317494">
    <property type="component" value="Unassembled WGS sequence"/>
</dbReference>
<dbReference type="GO" id="GO:0005874">
    <property type="term" value="C:microtubule"/>
    <property type="evidence" value="ECO:0007669"/>
    <property type="project" value="UniProtKB-KW"/>
</dbReference>
<dbReference type="FunFam" id="1.20.960.30:FF:000002">
    <property type="entry name" value="Platelet-activating factor acetylhydrolase ib"/>
    <property type="match status" value="1"/>
</dbReference>
<dbReference type="PROSITE" id="PS50294">
    <property type="entry name" value="WD_REPEATS_REGION"/>
    <property type="match status" value="6"/>
</dbReference>
<dbReference type="Pfam" id="PF00400">
    <property type="entry name" value="WD40"/>
    <property type="match status" value="7"/>
</dbReference>
<dbReference type="GO" id="GO:0005737">
    <property type="term" value="C:cytoplasm"/>
    <property type="evidence" value="ECO:0007669"/>
    <property type="project" value="UniProtKB-UniRule"/>
</dbReference>
<dbReference type="STRING" id="286115.A0A507DDY2"/>
<dbReference type="InterPro" id="IPR020472">
    <property type="entry name" value="WD40_PAC1"/>
</dbReference>
<comment type="caution">
    <text evidence="14">The sequence shown here is derived from an EMBL/GenBank/DDBJ whole genome shotgun (WGS) entry which is preliminary data.</text>
</comment>
<dbReference type="PANTHER" id="PTHR22847:SF637">
    <property type="entry name" value="WD REPEAT DOMAIN 5B"/>
    <property type="match status" value="1"/>
</dbReference>
<evidence type="ECO:0000256" key="6">
    <source>
        <dbReference type="ARBA" id="ARBA00022737"/>
    </source>
</evidence>
<feature type="repeat" description="WD" evidence="12">
    <location>
        <begin position="190"/>
        <end position="231"/>
    </location>
</feature>
<dbReference type="GO" id="GO:0005875">
    <property type="term" value="C:microtubule associated complex"/>
    <property type="evidence" value="ECO:0007669"/>
    <property type="project" value="UniProtKB-UniRule"/>
</dbReference>
<dbReference type="FunFam" id="2.130.10.10:FF:000342">
    <property type="entry name" value="Nuclear distribution protein PAC1"/>
    <property type="match status" value="1"/>
</dbReference>
<evidence type="ECO:0000256" key="2">
    <source>
        <dbReference type="ARBA" id="ARBA00022490"/>
    </source>
</evidence>
<keyword evidence="5 11" id="KW-0493">Microtubule</keyword>
<dbReference type="SUPFAM" id="SSF50978">
    <property type="entry name" value="WD40 repeat-like"/>
    <property type="match status" value="1"/>
</dbReference>
<keyword evidence="8 11" id="KW-0175">Coiled coil</keyword>
<keyword evidence="16" id="KW-1185">Reference proteome</keyword>
<dbReference type="InterPro" id="IPR037190">
    <property type="entry name" value="LIS1_N"/>
</dbReference>
<dbReference type="GO" id="GO:0051301">
    <property type="term" value="P:cell division"/>
    <property type="evidence" value="ECO:0007669"/>
    <property type="project" value="UniProtKB-KW"/>
</dbReference>
<dbReference type="SMART" id="SM00667">
    <property type="entry name" value="LisH"/>
    <property type="match status" value="1"/>
</dbReference>
<dbReference type="InterPro" id="IPR006594">
    <property type="entry name" value="LisH"/>
</dbReference>
<dbReference type="InterPro" id="IPR015943">
    <property type="entry name" value="WD40/YVTN_repeat-like_dom_sf"/>
</dbReference>
<keyword evidence="9 11" id="KW-0206">Cytoskeleton</keyword>
<dbReference type="Pfam" id="PF24951">
    <property type="entry name" value="LisH_PAC1"/>
    <property type="match status" value="1"/>
</dbReference>